<feature type="domain" description="Chorismate-utilising enzyme C-terminal" evidence="1">
    <location>
        <begin position="70"/>
        <end position="336"/>
    </location>
</feature>
<dbReference type="Gene3D" id="3.60.120.10">
    <property type="entry name" value="Anthranilate synthase"/>
    <property type="match status" value="1"/>
</dbReference>
<evidence type="ECO:0000313" key="3">
    <source>
        <dbReference type="Proteomes" id="UP001597391"/>
    </source>
</evidence>
<dbReference type="EMBL" id="JBHUOP010000001">
    <property type="protein sequence ID" value="MFD2839402.1"/>
    <property type="molecule type" value="Genomic_DNA"/>
</dbReference>
<dbReference type="Pfam" id="PF00425">
    <property type="entry name" value="Chorismate_bind"/>
    <property type="match status" value="1"/>
</dbReference>
<proteinExistence type="predicted"/>
<organism evidence="2 3">
    <name type="scientific">Populibacterium corticicola</name>
    <dbReference type="NCBI Taxonomy" id="1812826"/>
    <lineage>
        <taxon>Bacteria</taxon>
        <taxon>Bacillati</taxon>
        <taxon>Actinomycetota</taxon>
        <taxon>Actinomycetes</taxon>
        <taxon>Micrococcales</taxon>
        <taxon>Jonesiaceae</taxon>
        <taxon>Populibacterium</taxon>
    </lineage>
</organism>
<gene>
    <name evidence="2" type="ORF">ACFSYH_02295</name>
</gene>
<dbReference type="PANTHER" id="PTHR11236">
    <property type="entry name" value="AMINOBENZOATE/ANTHRANILATE SYNTHASE"/>
    <property type="match status" value="1"/>
</dbReference>
<comment type="caution">
    <text evidence="2">The sequence shown here is derived from an EMBL/GenBank/DDBJ whole genome shotgun (WGS) entry which is preliminary data.</text>
</comment>
<dbReference type="InterPro" id="IPR005801">
    <property type="entry name" value="ADC_synthase"/>
</dbReference>
<reference evidence="3" key="1">
    <citation type="journal article" date="2019" name="Int. J. Syst. Evol. Microbiol.">
        <title>The Global Catalogue of Microorganisms (GCM) 10K type strain sequencing project: providing services to taxonomists for standard genome sequencing and annotation.</title>
        <authorList>
            <consortium name="The Broad Institute Genomics Platform"/>
            <consortium name="The Broad Institute Genome Sequencing Center for Infectious Disease"/>
            <person name="Wu L."/>
            <person name="Ma J."/>
        </authorList>
    </citation>
    <scope>NUCLEOTIDE SEQUENCE [LARGE SCALE GENOMIC DNA]</scope>
    <source>
        <strain evidence="3">KCTC 33576</strain>
    </source>
</reference>
<evidence type="ECO:0000259" key="1">
    <source>
        <dbReference type="Pfam" id="PF00425"/>
    </source>
</evidence>
<sequence length="349" mass="37370">MSSGSVAEFASGSALLSRLQAGGQWFVIADFEGRLRGWRFEDVTSAPRDLPATPAWRGPDADAWVSSHTAEQYQQAVARTREHVADGTVYQANICRVLSASLDKPHSPAALTDIFAHGNPAPFLGYIRVTSTVPEEQVWLASASPELFIRISPDAGGALIESSPIKGTAVNRDGLTDKDTAENVMITDLVRNDVSPVCEPGTVAVRNFLNVEEHPGLVHLVSTVEGRVSPETFASDDFWQRVFDATFPPGSVSGAPKSSALRIISELESHPRGPYCGGFGWVDGDTGRAELAVGIRSFWWERHCASCGGPALHFGTGAGITWGSDPVREWEETQLKASRLIALASGGSV</sequence>
<protein>
    <submittedName>
        <fullName evidence="2">Chorismate-binding protein</fullName>
    </submittedName>
</protein>
<dbReference type="InterPro" id="IPR015890">
    <property type="entry name" value="Chorismate_C"/>
</dbReference>
<name>A0ABW5XC33_9MICO</name>
<dbReference type="PRINTS" id="PR00095">
    <property type="entry name" value="ANTSNTHASEI"/>
</dbReference>
<evidence type="ECO:0000313" key="2">
    <source>
        <dbReference type="EMBL" id="MFD2839402.1"/>
    </source>
</evidence>
<accession>A0ABW5XC33</accession>
<dbReference type="RefSeq" id="WP_377464871.1">
    <property type="nucleotide sequence ID" value="NZ_JBHUOP010000001.1"/>
</dbReference>
<dbReference type="SUPFAM" id="SSF56322">
    <property type="entry name" value="ADC synthase"/>
    <property type="match status" value="1"/>
</dbReference>
<dbReference type="PANTHER" id="PTHR11236:SF50">
    <property type="entry name" value="AMINODEOXYCHORISMATE SYNTHASE COMPONENT 1"/>
    <property type="match status" value="1"/>
</dbReference>
<dbReference type="Proteomes" id="UP001597391">
    <property type="component" value="Unassembled WGS sequence"/>
</dbReference>
<keyword evidence="3" id="KW-1185">Reference proteome</keyword>
<dbReference type="InterPro" id="IPR019999">
    <property type="entry name" value="Anth_synth_I-like"/>
</dbReference>